<dbReference type="InterPro" id="IPR000594">
    <property type="entry name" value="ThiF_NAD_FAD-bd"/>
</dbReference>
<gene>
    <name evidence="8" type="ORF">MUN86_28755</name>
</gene>
<dbReference type="SUPFAM" id="SSF69572">
    <property type="entry name" value="Activating enzymes of the ubiquitin-like proteins"/>
    <property type="match status" value="1"/>
</dbReference>
<feature type="domain" description="THIF-type NAD/FAD binding fold" evidence="6">
    <location>
        <begin position="193"/>
        <end position="292"/>
    </location>
</feature>
<keyword evidence="9" id="KW-1185">Reference proteome</keyword>
<evidence type="ECO:0000313" key="8">
    <source>
        <dbReference type="EMBL" id="UOQ69471.1"/>
    </source>
</evidence>
<keyword evidence="2" id="KW-0479">Metal-binding</keyword>
<dbReference type="Gene3D" id="3.40.50.720">
    <property type="entry name" value="NAD(P)-binding Rossmann-like Domain"/>
    <property type="match status" value="1"/>
</dbReference>
<keyword evidence="8" id="KW-0614">Plasmid</keyword>
<dbReference type="RefSeq" id="WP_245127248.1">
    <property type="nucleotide sequence ID" value="NZ_CP095066.1"/>
</dbReference>
<organism evidence="8 9">
    <name type="scientific">Hymenobacter volaticus</name>
    <dbReference type="NCBI Taxonomy" id="2932254"/>
    <lineage>
        <taxon>Bacteria</taxon>
        <taxon>Pseudomonadati</taxon>
        <taxon>Bacteroidota</taxon>
        <taxon>Cytophagia</taxon>
        <taxon>Cytophagales</taxon>
        <taxon>Hymenobacteraceae</taxon>
        <taxon>Hymenobacter</taxon>
    </lineage>
</organism>
<evidence type="ECO:0000259" key="7">
    <source>
        <dbReference type="Pfam" id="PF14464"/>
    </source>
</evidence>
<keyword evidence="5" id="KW-0482">Metalloprotease</keyword>
<proteinExistence type="predicted"/>
<keyword evidence="4" id="KW-0862">Zinc</keyword>
<name>A0ABY4GEW7_9BACT</name>
<evidence type="ECO:0000259" key="6">
    <source>
        <dbReference type="Pfam" id="PF00899"/>
    </source>
</evidence>
<dbReference type="Proteomes" id="UP000830401">
    <property type="component" value="Plasmid unnamed5"/>
</dbReference>
<dbReference type="SUPFAM" id="SSF102712">
    <property type="entry name" value="JAB1/MPN domain"/>
    <property type="match status" value="1"/>
</dbReference>
<accession>A0ABY4GEW7</accession>
<feature type="domain" description="JAB" evidence="7">
    <location>
        <begin position="438"/>
        <end position="559"/>
    </location>
</feature>
<keyword evidence="1" id="KW-0645">Protease</keyword>
<geneLocation type="plasmid" evidence="8 9">
    <name>unnamed5</name>
</geneLocation>
<dbReference type="InterPro" id="IPR028090">
    <property type="entry name" value="JAB_dom_prok"/>
</dbReference>
<dbReference type="EMBL" id="CP095066">
    <property type="protein sequence ID" value="UOQ69471.1"/>
    <property type="molecule type" value="Genomic_DNA"/>
</dbReference>
<evidence type="ECO:0000256" key="3">
    <source>
        <dbReference type="ARBA" id="ARBA00022801"/>
    </source>
</evidence>
<evidence type="ECO:0000256" key="1">
    <source>
        <dbReference type="ARBA" id="ARBA00022670"/>
    </source>
</evidence>
<evidence type="ECO:0000256" key="2">
    <source>
        <dbReference type="ARBA" id="ARBA00022723"/>
    </source>
</evidence>
<protein>
    <submittedName>
        <fullName evidence="8">Mov34/MPN/PAD-1 family protein</fullName>
    </submittedName>
</protein>
<reference evidence="8" key="1">
    <citation type="submission" date="2022-04" db="EMBL/GenBank/DDBJ databases">
        <title>Hymenobacter sp. isolated from the air.</title>
        <authorList>
            <person name="Won M."/>
            <person name="Lee C.-M."/>
            <person name="Woen H.-Y."/>
            <person name="Kwon S.-W."/>
        </authorList>
    </citation>
    <scope>NUCLEOTIDE SEQUENCE</scope>
    <source>
        <strain evidence="8">5420S-77</strain>
        <plasmid evidence="8">unnamed5</plasmid>
    </source>
</reference>
<dbReference type="InterPro" id="IPR035985">
    <property type="entry name" value="Ubiquitin-activating_enz"/>
</dbReference>
<dbReference type="Gene3D" id="3.40.140.10">
    <property type="entry name" value="Cytidine Deaminase, domain 2"/>
    <property type="match status" value="1"/>
</dbReference>
<sequence length="578" mass="63041">MLPSAFYAYEASDFAAPLKVSFRSTVLGQSVWVASEAPDGQPAPLTSFVYTATPQVHGMIQLQPRTIAELQTYLSSGDTQFTKALRQHLRVLQETSGFDSTQQLLLIIRLPKIRTATSGVENMEVWAFVSEGTLAELGVDLGIWAVHDGTLAHLLPAEVTRTGQQSPLSLLSPVRALTREWVAAYNGLQPTTTRYVAVGAGSLGSQVVNNLVRAGQGNWAWLDEDQYLPHNAARHYLPGNLIGLGKAQAMVSLLKHTFEQADLQAIAANVLRPATPPVTDAYAGAEVLLDMSASVAVARHLTLGVDSPARRLSLFLNPAGTDVVLLAEPQDRSLRLDQLEMAYYRALVRQPELQQHLLAHGQPIRYSHACRDVSVQLPQEQVALHAAIGARAVRSAVAEPGARMKIWHAHSDLTVSSYDLEVPAFSEVAAGSWTVVLPQPVVQDLRAQRRQRLPNETGGALVGVFDTQYRRVYIVDHIPSPVDSQEQPTGYERGLAGVKQELDRIRTCTGGQVVYVGEWHSHPDGYSVRPSTDDEDQFAWLQHEREADGLPAVMAIVGDRGITGWYVSDLATGRGCTT</sequence>
<dbReference type="Pfam" id="PF00899">
    <property type="entry name" value="ThiF"/>
    <property type="match status" value="1"/>
</dbReference>
<evidence type="ECO:0000313" key="9">
    <source>
        <dbReference type="Proteomes" id="UP000830401"/>
    </source>
</evidence>
<dbReference type="Pfam" id="PF14464">
    <property type="entry name" value="Prok-JAB"/>
    <property type="match status" value="1"/>
</dbReference>
<keyword evidence="3" id="KW-0378">Hydrolase</keyword>
<evidence type="ECO:0000256" key="5">
    <source>
        <dbReference type="ARBA" id="ARBA00023049"/>
    </source>
</evidence>
<evidence type="ECO:0000256" key="4">
    <source>
        <dbReference type="ARBA" id="ARBA00022833"/>
    </source>
</evidence>